<dbReference type="PANTHER" id="PTHR35510:SF1">
    <property type="entry name" value="DBH-LIKE MONOOXYGENASE"/>
    <property type="match status" value="1"/>
</dbReference>
<reference evidence="2" key="3">
    <citation type="journal article" date="2017" name="Nature">
        <title>Genome sequence of the progenitor of the wheat D genome Aegilops tauschii.</title>
        <authorList>
            <person name="Luo M.C."/>
            <person name="Gu Y.Q."/>
            <person name="Puiu D."/>
            <person name="Wang H."/>
            <person name="Twardziok S.O."/>
            <person name="Deal K.R."/>
            <person name="Huo N."/>
            <person name="Zhu T."/>
            <person name="Wang L."/>
            <person name="Wang Y."/>
            <person name="McGuire P.E."/>
            <person name="Liu S."/>
            <person name="Long H."/>
            <person name="Ramasamy R.K."/>
            <person name="Rodriguez J.C."/>
            <person name="Van S.L."/>
            <person name="Yuan L."/>
            <person name="Wang Z."/>
            <person name="Xia Z."/>
            <person name="Xiao L."/>
            <person name="Anderson O.D."/>
            <person name="Ouyang S."/>
            <person name="Liang Y."/>
            <person name="Zimin A.V."/>
            <person name="Pertea G."/>
            <person name="Qi P."/>
            <person name="Bennetzen J.L."/>
            <person name="Dai X."/>
            <person name="Dawson M.W."/>
            <person name="Muller H.G."/>
            <person name="Kugler K."/>
            <person name="Rivarola-Duarte L."/>
            <person name="Spannagl M."/>
            <person name="Mayer K.F.X."/>
            <person name="Lu F.H."/>
            <person name="Bevan M.W."/>
            <person name="Leroy P."/>
            <person name="Li P."/>
            <person name="You F.M."/>
            <person name="Sun Q."/>
            <person name="Liu Z."/>
            <person name="Lyons E."/>
            <person name="Wicker T."/>
            <person name="Salzberg S.L."/>
            <person name="Devos K.M."/>
            <person name="Dvorak J."/>
        </authorList>
    </citation>
    <scope>NUCLEOTIDE SEQUENCE [LARGE SCALE GENOMIC DNA]</scope>
    <source>
        <strain evidence="2">cv. AL8/78</strain>
    </source>
</reference>
<reference evidence="2" key="4">
    <citation type="submission" date="2019-03" db="UniProtKB">
        <authorList>
            <consortium name="EnsemblPlants"/>
        </authorList>
    </citation>
    <scope>IDENTIFICATION</scope>
</reference>
<reference evidence="2" key="5">
    <citation type="journal article" date="2021" name="G3 (Bethesda)">
        <title>Aegilops tauschii genome assembly Aet v5.0 features greater sequence contiguity and improved annotation.</title>
        <authorList>
            <person name="Wang L."/>
            <person name="Zhu T."/>
            <person name="Rodriguez J.C."/>
            <person name="Deal K.R."/>
            <person name="Dubcovsky J."/>
            <person name="McGuire P.E."/>
            <person name="Lux T."/>
            <person name="Spannagl M."/>
            <person name="Mayer K.F.X."/>
            <person name="Baldrich P."/>
            <person name="Meyers B.C."/>
            <person name="Huo N."/>
            <person name="Gu Y.Q."/>
            <person name="Zhou H."/>
            <person name="Devos K.M."/>
            <person name="Bennetzen J.L."/>
            <person name="Unver T."/>
            <person name="Budak H."/>
            <person name="Gulick P.J."/>
            <person name="Galiba G."/>
            <person name="Kalapos B."/>
            <person name="Nelson D.R."/>
            <person name="Li P."/>
            <person name="You F.M."/>
            <person name="Luo M.C."/>
            <person name="Dvorak J."/>
        </authorList>
    </citation>
    <scope>NUCLEOTIDE SEQUENCE [LARGE SCALE GENOMIC DNA]</scope>
    <source>
        <strain evidence="2">cv. AL8/78</strain>
    </source>
</reference>
<evidence type="ECO:0000313" key="2">
    <source>
        <dbReference type="EnsemblPlants" id="AET6Gv20291900.2"/>
    </source>
</evidence>
<protein>
    <submittedName>
        <fullName evidence="2">Uncharacterized protein</fullName>
    </submittedName>
</protein>
<dbReference type="STRING" id="200361.A0A453NAF1"/>
<feature type="region of interest" description="Disordered" evidence="1">
    <location>
        <begin position="1"/>
        <end position="76"/>
    </location>
</feature>
<proteinExistence type="predicted"/>
<name>A0A453NAF1_AEGTS</name>
<evidence type="ECO:0000313" key="3">
    <source>
        <dbReference type="Proteomes" id="UP000015105"/>
    </source>
</evidence>
<dbReference type="PANTHER" id="PTHR35510">
    <property type="entry name" value="DBH-LIKE MONOOXYGENASE"/>
    <property type="match status" value="1"/>
</dbReference>
<dbReference type="Gramene" id="AET6Gv20291900.2">
    <property type="protein sequence ID" value="AET6Gv20291900.2"/>
    <property type="gene ID" value="AET6Gv20291900"/>
</dbReference>
<dbReference type="EnsemblPlants" id="AET6Gv20291900.2">
    <property type="protein sequence ID" value="AET6Gv20291900.2"/>
    <property type="gene ID" value="AET6Gv20291900"/>
</dbReference>
<evidence type="ECO:0000256" key="1">
    <source>
        <dbReference type="SAM" id="MobiDB-lite"/>
    </source>
</evidence>
<reference evidence="3" key="1">
    <citation type="journal article" date="2014" name="Science">
        <title>Ancient hybridizations among the ancestral genomes of bread wheat.</title>
        <authorList>
            <consortium name="International Wheat Genome Sequencing Consortium,"/>
            <person name="Marcussen T."/>
            <person name="Sandve S.R."/>
            <person name="Heier L."/>
            <person name="Spannagl M."/>
            <person name="Pfeifer M."/>
            <person name="Jakobsen K.S."/>
            <person name="Wulff B.B."/>
            <person name="Steuernagel B."/>
            <person name="Mayer K.F."/>
            <person name="Olsen O.A."/>
        </authorList>
    </citation>
    <scope>NUCLEOTIDE SEQUENCE [LARGE SCALE GENOMIC DNA]</scope>
    <source>
        <strain evidence="3">cv. AL8/78</strain>
    </source>
</reference>
<accession>A0A453NAF1</accession>
<sequence length="305" mass="33409">TSPVPSRPLKPTHERKRNPLQDPAKRTPPSPLSHRAPKIRSAATPPAAPNPSGQGPIRASPARNPRDSRRISSGVGRMMMGFMGKRKELEQVVDGLCDFSLSGPAAKCRRLDPGLPPILEEELPCPSIPYQHQMLGEEINSGINMPIVEDMIEGAMPSHLSSEDKALVIYKPVNKPTLFGLSIANPSIIVSSDLIRGLKNQPFNQGNCHGLEDNSPERSNCLALVPWTPQRIAMTSDWSASPPESTQNAEEPMDADETEVISMDFEEAPQATPRGIDVDNIHQWHQHCMDPPSLPNASAPVMWSW</sequence>
<keyword evidence="3" id="KW-1185">Reference proteome</keyword>
<dbReference type="AlphaFoldDB" id="A0A453NAF1"/>
<organism evidence="2 3">
    <name type="scientific">Aegilops tauschii subsp. strangulata</name>
    <name type="common">Goatgrass</name>
    <dbReference type="NCBI Taxonomy" id="200361"/>
    <lineage>
        <taxon>Eukaryota</taxon>
        <taxon>Viridiplantae</taxon>
        <taxon>Streptophyta</taxon>
        <taxon>Embryophyta</taxon>
        <taxon>Tracheophyta</taxon>
        <taxon>Spermatophyta</taxon>
        <taxon>Magnoliopsida</taxon>
        <taxon>Liliopsida</taxon>
        <taxon>Poales</taxon>
        <taxon>Poaceae</taxon>
        <taxon>BOP clade</taxon>
        <taxon>Pooideae</taxon>
        <taxon>Triticodae</taxon>
        <taxon>Triticeae</taxon>
        <taxon>Triticinae</taxon>
        <taxon>Aegilops</taxon>
    </lineage>
</organism>
<dbReference type="Proteomes" id="UP000015105">
    <property type="component" value="Chromosome 6D"/>
</dbReference>
<reference evidence="3" key="2">
    <citation type="journal article" date="2017" name="Nat. Plants">
        <title>The Aegilops tauschii genome reveals multiple impacts of transposons.</title>
        <authorList>
            <person name="Zhao G."/>
            <person name="Zou C."/>
            <person name="Li K."/>
            <person name="Wang K."/>
            <person name="Li T."/>
            <person name="Gao L."/>
            <person name="Zhang X."/>
            <person name="Wang H."/>
            <person name="Yang Z."/>
            <person name="Liu X."/>
            <person name="Jiang W."/>
            <person name="Mao L."/>
            <person name="Kong X."/>
            <person name="Jiao Y."/>
            <person name="Jia J."/>
        </authorList>
    </citation>
    <scope>NUCLEOTIDE SEQUENCE [LARGE SCALE GENOMIC DNA]</scope>
    <source>
        <strain evidence="3">cv. AL8/78</strain>
    </source>
</reference>